<dbReference type="PANTHER" id="PTHR12110">
    <property type="entry name" value="HYDROXYPYRUVATE ISOMERASE"/>
    <property type="match status" value="1"/>
</dbReference>
<dbReference type="AlphaFoldDB" id="X1G0R1"/>
<accession>X1G0R1</accession>
<reference evidence="2" key="1">
    <citation type="journal article" date="2014" name="Front. Microbiol.">
        <title>High frequency of phylogenetically diverse reductive dehalogenase-homologous genes in deep subseafloor sedimentary metagenomes.</title>
        <authorList>
            <person name="Kawai M."/>
            <person name="Futagami T."/>
            <person name="Toyoda A."/>
            <person name="Takaki Y."/>
            <person name="Nishi S."/>
            <person name="Hori S."/>
            <person name="Arai W."/>
            <person name="Tsubouchi T."/>
            <person name="Morono Y."/>
            <person name="Uchiyama I."/>
            <person name="Ito T."/>
            <person name="Fujiyama A."/>
            <person name="Inagaki F."/>
            <person name="Takami H."/>
        </authorList>
    </citation>
    <scope>NUCLEOTIDE SEQUENCE</scope>
    <source>
        <strain evidence="2">Expedition CK06-06</strain>
    </source>
</reference>
<evidence type="ECO:0000313" key="2">
    <source>
        <dbReference type="EMBL" id="GAH50842.1"/>
    </source>
</evidence>
<dbReference type="Pfam" id="PF01261">
    <property type="entry name" value="AP_endonuc_2"/>
    <property type="match status" value="1"/>
</dbReference>
<evidence type="ECO:0000259" key="1">
    <source>
        <dbReference type="Pfam" id="PF01261"/>
    </source>
</evidence>
<feature type="non-terminal residue" evidence="2">
    <location>
        <position position="255"/>
    </location>
</feature>
<sequence>MLCLSTGSLFTRPIAQVFAWAAEAGFDGVELLVDDRRETRDREHVQRCMRETGLPVPVVHVPFHSRATPEWGADSVERVLATARLAKSLGAELVVVHLPLWRERRFTRWLQEDLPQAERELAVTLAVENLPAKRWLIPGVRLGAWPFNFREPAGDTLWGRALRAVSRPRMRFNTVEELAEFKHVVFDATHWARRGDVFDIWDRLKGRVVHLHLGNYSSGSGHRLLWDGDVDMERFVRMVRAEGYQGHLTAELCPA</sequence>
<name>X1G0R1_9ZZZZ</name>
<dbReference type="PANTHER" id="PTHR12110:SF21">
    <property type="entry name" value="XYLOSE ISOMERASE-LIKE TIM BARREL DOMAIN-CONTAINING PROTEIN"/>
    <property type="match status" value="1"/>
</dbReference>
<organism evidence="2">
    <name type="scientific">marine sediment metagenome</name>
    <dbReference type="NCBI Taxonomy" id="412755"/>
    <lineage>
        <taxon>unclassified sequences</taxon>
        <taxon>metagenomes</taxon>
        <taxon>ecological metagenomes</taxon>
    </lineage>
</organism>
<comment type="caution">
    <text evidence="2">The sequence shown here is derived from an EMBL/GenBank/DDBJ whole genome shotgun (WGS) entry which is preliminary data.</text>
</comment>
<proteinExistence type="predicted"/>
<dbReference type="EMBL" id="BARU01017962">
    <property type="protein sequence ID" value="GAH50842.1"/>
    <property type="molecule type" value="Genomic_DNA"/>
</dbReference>
<dbReference type="Gene3D" id="3.20.20.150">
    <property type="entry name" value="Divalent-metal-dependent TIM barrel enzymes"/>
    <property type="match status" value="1"/>
</dbReference>
<dbReference type="InterPro" id="IPR013022">
    <property type="entry name" value="Xyl_isomerase-like_TIM-brl"/>
</dbReference>
<dbReference type="SUPFAM" id="SSF51658">
    <property type="entry name" value="Xylose isomerase-like"/>
    <property type="match status" value="1"/>
</dbReference>
<dbReference type="CDD" id="cd00945">
    <property type="entry name" value="Aldolase_Class_I"/>
    <property type="match status" value="1"/>
</dbReference>
<protein>
    <recommendedName>
        <fullName evidence="1">Xylose isomerase-like TIM barrel domain-containing protein</fullName>
    </recommendedName>
</protein>
<feature type="domain" description="Xylose isomerase-like TIM barrel" evidence="1">
    <location>
        <begin position="18"/>
        <end position="252"/>
    </location>
</feature>
<gene>
    <name evidence="2" type="ORF">S03H2_29736</name>
</gene>
<dbReference type="InterPro" id="IPR050312">
    <property type="entry name" value="IolE/XylAMocC-like"/>
</dbReference>
<dbReference type="InterPro" id="IPR036237">
    <property type="entry name" value="Xyl_isomerase-like_sf"/>
</dbReference>